<dbReference type="Proteomes" id="UP000231279">
    <property type="component" value="Unassembled WGS sequence"/>
</dbReference>
<dbReference type="InterPro" id="IPR004274">
    <property type="entry name" value="FCP1_dom"/>
</dbReference>
<organism evidence="3 4">
    <name type="scientific">Handroanthus impetiginosus</name>
    <dbReference type="NCBI Taxonomy" id="429701"/>
    <lineage>
        <taxon>Eukaryota</taxon>
        <taxon>Viridiplantae</taxon>
        <taxon>Streptophyta</taxon>
        <taxon>Embryophyta</taxon>
        <taxon>Tracheophyta</taxon>
        <taxon>Spermatophyta</taxon>
        <taxon>Magnoliopsida</taxon>
        <taxon>eudicotyledons</taxon>
        <taxon>Gunneridae</taxon>
        <taxon>Pentapetalae</taxon>
        <taxon>asterids</taxon>
        <taxon>lamiids</taxon>
        <taxon>Lamiales</taxon>
        <taxon>Bignoniaceae</taxon>
        <taxon>Crescentiina</taxon>
        <taxon>Tabebuia alliance</taxon>
        <taxon>Handroanthus</taxon>
    </lineage>
</organism>
<dbReference type="OrthoDB" id="1711508at2759"/>
<dbReference type="FunFam" id="3.40.50.1000:FF:000257">
    <property type="entry name" value="Haloacid dehalogenase-like hydrolase (HAD) superfamily protein"/>
    <property type="match status" value="1"/>
</dbReference>
<dbReference type="AlphaFoldDB" id="A0A2G9H521"/>
<comment type="caution">
    <text evidence="3">The sequence shown here is derived from an EMBL/GenBank/DDBJ whole genome shotgun (WGS) entry which is preliminary data.</text>
</comment>
<proteinExistence type="predicted"/>
<feature type="coiled-coil region" evidence="1">
    <location>
        <begin position="85"/>
        <end position="116"/>
    </location>
</feature>
<dbReference type="EMBL" id="NKXS01002651">
    <property type="protein sequence ID" value="PIN12611.1"/>
    <property type="molecule type" value="Genomic_DNA"/>
</dbReference>
<protein>
    <submittedName>
        <fullName evidence="3">Phosphoprotein phosphatase</fullName>
        <ecNumber evidence="3">3.1.3.16</ecNumber>
    </submittedName>
</protein>
<name>A0A2G9H521_9LAMI</name>
<gene>
    <name evidence="3" type="ORF">CDL12_14764</name>
</gene>
<feature type="coiled-coil region" evidence="1">
    <location>
        <begin position="321"/>
        <end position="348"/>
    </location>
</feature>
<evidence type="ECO:0000256" key="1">
    <source>
        <dbReference type="SAM" id="Coils"/>
    </source>
</evidence>
<accession>A0A2G9H521</accession>
<keyword evidence="3" id="KW-0378">Hydrolase</keyword>
<evidence type="ECO:0000313" key="3">
    <source>
        <dbReference type="EMBL" id="PIN12611.1"/>
    </source>
</evidence>
<sequence>MHFCSKNRMNQGSDRGACFPEDISMIEEQKKTCDCIESSVPSSSEIGDQLVVKSCENSMQECAEPIDFKVTISLPQKNGDIDGIKEVLEEDNINACQKKKRLKKTLLTELETIEEEASSSSPVLPQIVGSASLDQVDFGSTSEERVIAEAGISVEVVKKKLREEASDCCLSFQNTSSEKDDEVLNDKSNGTTSENCDSNILTVLEHRTENNIVSNVVLSETDNDILPRVASGDRCCTDSPLHLDNKELSESNDGTTIDKNSCDANKVAINLPGECHDEAKETVNDGSCLDSPLHLDNEELSESNDATAIDKNSCDANEVAINLLEECHDEAKDNVSNVEEHVVEFAEENLKHSGGLNGVASQNANESITVDLNGAFAGYTGKKLLVLDVNGLLVDINSFVPYDYDPDDIILRKAVFKRPYCDDFLKFCFEKFNVGVWSSRTKRNVEPILDFLLGNDKSKLLFCWDQSHCTDTGYGTVEKKHKPLLLKKLKKLWNKCDPDLPWERGVYNESNTLLLDDTPYKALSNPRYTAIFPYTYRYTDVRDNSIGPGGDLRVYLEGLAMAENVQEYVKQNPFGQRPIRETNLSWGYYLKVIEASSTPPRETEDDESRR</sequence>
<dbReference type="STRING" id="429701.A0A2G9H521"/>
<keyword evidence="4" id="KW-1185">Reference proteome</keyword>
<dbReference type="Gene3D" id="3.40.50.1000">
    <property type="entry name" value="HAD superfamily/HAD-like"/>
    <property type="match status" value="1"/>
</dbReference>
<reference evidence="4" key="1">
    <citation type="journal article" date="2018" name="Gigascience">
        <title>Genome assembly of the Pink Ipe (Handroanthus impetiginosus, Bignoniaceae), a highly valued, ecologically keystone Neotropical timber forest tree.</title>
        <authorList>
            <person name="Silva-Junior O.B."/>
            <person name="Grattapaglia D."/>
            <person name="Novaes E."/>
            <person name="Collevatti R.G."/>
        </authorList>
    </citation>
    <scope>NUCLEOTIDE SEQUENCE [LARGE SCALE GENOMIC DNA]</scope>
    <source>
        <strain evidence="4">cv. UFG-1</strain>
    </source>
</reference>
<keyword evidence="1" id="KW-0175">Coiled coil</keyword>
<evidence type="ECO:0000313" key="4">
    <source>
        <dbReference type="Proteomes" id="UP000231279"/>
    </source>
</evidence>
<dbReference type="SUPFAM" id="SSF56784">
    <property type="entry name" value="HAD-like"/>
    <property type="match status" value="1"/>
</dbReference>
<dbReference type="PANTHER" id="PTHR12210">
    <property type="entry name" value="DULLARD PROTEIN PHOSPHATASE"/>
    <property type="match status" value="1"/>
</dbReference>
<dbReference type="GO" id="GO:0004722">
    <property type="term" value="F:protein serine/threonine phosphatase activity"/>
    <property type="evidence" value="ECO:0007669"/>
    <property type="project" value="UniProtKB-EC"/>
</dbReference>
<dbReference type="InterPro" id="IPR050365">
    <property type="entry name" value="TIM50"/>
</dbReference>
<evidence type="ECO:0000259" key="2">
    <source>
        <dbReference type="PROSITE" id="PS50969"/>
    </source>
</evidence>
<dbReference type="EC" id="3.1.3.16" evidence="3"/>
<dbReference type="SMART" id="SM00577">
    <property type="entry name" value="CPDc"/>
    <property type="match status" value="1"/>
</dbReference>
<dbReference type="Pfam" id="PF03031">
    <property type="entry name" value="NIF"/>
    <property type="match status" value="1"/>
</dbReference>
<feature type="domain" description="FCP1 homology" evidence="2">
    <location>
        <begin position="378"/>
        <end position="559"/>
    </location>
</feature>
<dbReference type="InterPro" id="IPR036412">
    <property type="entry name" value="HAD-like_sf"/>
</dbReference>
<dbReference type="PROSITE" id="PS50969">
    <property type="entry name" value="FCP1"/>
    <property type="match status" value="1"/>
</dbReference>
<dbReference type="InterPro" id="IPR023214">
    <property type="entry name" value="HAD_sf"/>
</dbReference>